<evidence type="ECO:0000256" key="2">
    <source>
        <dbReference type="ARBA" id="ARBA00008778"/>
    </source>
</evidence>
<keyword evidence="6" id="KW-1185">Reference proteome</keyword>
<dbReference type="Gene3D" id="2.30.29.30">
    <property type="entry name" value="Pleckstrin-homology domain (PH domain)/Phosphotyrosine-binding domain (PTB)"/>
    <property type="match status" value="1"/>
</dbReference>
<dbReference type="InterPro" id="IPR010334">
    <property type="entry name" value="Dcp1"/>
</dbReference>
<dbReference type="Proteomes" id="UP001085076">
    <property type="component" value="Miscellaneous, Linkage group lg05"/>
</dbReference>
<dbReference type="Pfam" id="PF06058">
    <property type="entry name" value="DCP1"/>
    <property type="match status" value="1"/>
</dbReference>
<dbReference type="AlphaFoldDB" id="A0A9D5CI60"/>
<gene>
    <name evidence="5" type="ORF">J5N97_021348</name>
</gene>
<evidence type="ECO:0008006" key="7">
    <source>
        <dbReference type="Google" id="ProtNLM"/>
    </source>
</evidence>
<reference evidence="5" key="1">
    <citation type="submission" date="2021-03" db="EMBL/GenBank/DDBJ databases">
        <authorList>
            <person name="Li Z."/>
            <person name="Yang C."/>
        </authorList>
    </citation>
    <scope>NUCLEOTIDE SEQUENCE</scope>
    <source>
        <strain evidence="5">Dzin_1.0</strain>
        <tissue evidence="5">Leaf</tissue>
    </source>
</reference>
<dbReference type="OrthoDB" id="440673at2759"/>
<dbReference type="CDD" id="cd09804">
    <property type="entry name" value="Dcp1"/>
    <property type="match status" value="1"/>
</dbReference>
<dbReference type="FunFam" id="2.30.29.30:FF:000159">
    <property type="entry name" value="mRNA-decapping enzyme-like protein"/>
    <property type="match status" value="1"/>
</dbReference>
<dbReference type="GO" id="GO:0006397">
    <property type="term" value="P:mRNA processing"/>
    <property type="evidence" value="ECO:0007669"/>
    <property type="project" value="UniProtKB-KW"/>
</dbReference>
<proteinExistence type="inferred from homology"/>
<sequence>MAHGKLKPELDQRGTKALNLTVLQRIDPFVEEILTTVSHVSLYKFNIDTNQWGRKEVEGSLFVIKRNSQPRFQFLVMNRRNTENLVEDILGAFEFDVQVPYLLYRNAAQEINGIWFYNSQDCEAIANLFNRIINAFSKAPSKPTLSSSKSEFEELEVVPTSAVIEDPLELSTSSATTVSDVCNDPIFNVFGAAKHVGSASSSVFGGTQHQTFEPSSLIDNSQSYGPSLLPPLQQATRPPSTFTTLIPSVDSRESTSVTHFKFPLFAPSSSSSLLLPLIPSSLPAAPPVYPPVTMQHPYGTPLLQPFPPPSPPPSLTPVPSLGPVITRDGIRNAILKLVQNDQFIEMVYREMQNTHQS</sequence>
<dbReference type="SUPFAM" id="SSF50729">
    <property type="entry name" value="PH domain-like"/>
    <property type="match status" value="1"/>
</dbReference>
<keyword evidence="3" id="KW-0963">Cytoplasm</keyword>
<dbReference type="EMBL" id="JAGGNH010000005">
    <property type="protein sequence ID" value="KAJ0973389.1"/>
    <property type="molecule type" value="Genomic_DNA"/>
</dbReference>
<dbReference type="GO" id="GO:0000932">
    <property type="term" value="C:P-body"/>
    <property type="evidence" value="ECO:0007669"/>
    <property type="project" value="TreeGrafter"/>
</dbReference>
<evidence type="ECO:0000313" key="5">
    <source>
        <dbReference type="EMBL" id="KAJ0973389.1"/>
    </source>
</evidence>
<evidence type="ECO:0000313" key="6">
    <source>
        <dbReference type="Proteomes" id="UP001085076"/>
    </source>
</evidence>
<dbReference type="InterPro" id="IPR011993">
    <property type="entry name" value="PH-like_dom_sf"/>
</dbReference>
<name>A0A9D5CI60_9LILI</name>
<keyword evidence="4" id="KW-0507">mRNA processing</keyword>
<protein>
    <recommendedName>
        <fullName evidence="7">mRNA-decapping enzyme-like protein</fullName>
    </recommendedName>
</protein>
<dbReference type="PANTHER" id="PTHR16290:SF0">
    <property type="entry name" value="DECAPPING PROTEIN 1, ISOFORM A"/>
    <property type="match status" value="1"/>
</dbReference>
<comment type="subcellular location">
    <subcellularLocation>
        <location evidence="1">Cytoplasm</location>
    </subcellularLocation>
</comment>
<reference evidence="5" key="2">
    <citation type="journal article" date="2022" name="Hortic Res">
        <title>The genome of Dioscorea zingiberensis sheds light on the biosynthesis, origin and evolution of the medicinally important diosgenin saponins.</title>
        <authorList>
            <person name="Li Y."/>
            <person name="Tan C."/>
            <person name="Li Z."/>
            <person name="Guo J."/>
            <person name="Li S."/>
            <person name="Chen X."/>
            <person name="Wang C."/>
            <person name="Dai X."/>
            <person name="Yang H."/>
            <person name="Song W."/>
            <person name="Hou L."/>
            <person name="Xu J."/>
            <person name="Tong Z."/>
            <person name="Xu A."/>
            <person name="Yuan X."/>
            <person name="Wang W."/>
            <person name="Yang Q."/>
            <person name="Chen L."/>
            <person name="Sun Z."/>
            <person name="Wang K."/>
            <person name="Pan B."/>
            <person name="Chen J."/>
            <person name="Bao Y."/>
            <person name="Liu F."/>
            <person name="Qi X."/>
            <person name="Gang D.R."/>
            <person name="Wen J."/>
            <person name="Li J."/>
        </authorList>
    </citation>
    <scope>NUCLEOTIDE SEQUENCE</scope>
    <source>
        <strain evidence="5">Dzin_1.0</strain>
    </source>
</reference>
<dbReference type="GO" id="GO:0000290">
    <property type="term" value="P:deadenylation-dependent decapping of nuclear-transcribed mRNA"/>
    <property type="evidence" value="ECO:0007669"/>
    <property type="project" value="InterPro"/>
</dbReference>
<dbReference type="GO" id="GO:0008047">
    <property type="term" value="F:enzyme activator activity"/>
    <property type="evidence" value="ECO:0007669"/>
    <property type="project" value="InterPro"/>
</dbReference>
<evidence type="ECO:0000256" key="3">
    <source>
        <dbReference type="ARBA" id="ARBA00022490"/>
    </source>
</evidence>
<dbReference type="GO" id="GO:0031087">
    <property type="term" value="P:deadenylation-independent decapping of nuclear-transcribed mRNA"/>
    <property type="evidence" value="ECO:0007669"/>
    <property type="project" value="TreeGrafter"/>
</dbReference>
<organism evidence="5 6">
    <name type="scientific">Dioscorea zingiberensis</name>
    <dbReference type="NCBI Taxonomy" id="325984"/>
    <lineage>
        <taxon>Eukaryota</taxon>
        <taxon>Viridiplantae</taxon>
        <taxon>Streptophyta</taxon>
        <taxon>Embryophyta</taxon>
        <taxon>Tracheophyta</taxon>
        <taxon>Spermatophyta</taxon>
        <taxon>Magnoliopsida</taxon>
        <taxon>Liliopsida</taxon>
        <taxon>Dioscoreales</taxon>
        <taxon>Dioscoreaceae</taxon>
        <taxon>Dioscorea</taxon>
    </lineage>
</organism>
<dbReference type="GO" id="GO:0003729">
    <property type="term" value="F:mRNA binding"/>
    <property type="evidence" value="ECO:0007669"/>
    <property type="project" value="TreeGrafter"/>
</dbReference>
<evidence type="ECO:0000256" key="1">
    <source>
        <dbReference type="ARBA" id="ARBA00004496"/>
    </source>
</evidence>
<comment type="caution">
    <text evidence="5">The sequence shown here is derived from an EMBL/GenBank/DDBJ whole genome shotgun (WGS) entry which is preliminary data.</text>
</comment>
<evidence type="ECO:0000256" key="4">
    <source>
        <dbReference type="ARBA" id="ARBA00022664"/>
    </source>
</evidence>
<dbReference type="PANTHER" id="PTHR16290">
    <property type="entry name" value="TRANSCRIPTION FACTOR SMIF DECAPPING ENZYME DCP1"/>
    <property type="match status" value="1"/>
</dbReference>
<accession>A0A9D5CI60</accession>
<comment type="similarity">
    <text evidence="2">Belongs to the DCP1 family.</text>
</comment>